<dbReference type="OrthoDB" id="10253254at2759"/>
<dbReference type="GO" id="GO:0045943">
    <property type="term" value="P:positive regulation of transcription by RNA polymerase I"/>
    <property type="evidence" value="ECO:0007669"/>
    <property type="project" value="TreeGrafter"/>
</dbReference>
<dbReference type="GO" id="GO:0003724">
    <property type="term" value="F:RNA helicase activity"/>
    <property type="evidence" value="ECO:0007669"/>
    <property type="project" value="UniProtKB-EC"/>
</dbReference>
<dbReference type="PANTHER" id="PTHR18934">
    <property type="entry name" value="ATP-DEPENDENT RNA HELICASE"/>
    <property type="match status" value="1"/>
</dbReference>
<dbReference type="GO" id="GO:0016787">
    <property type="term" value="F:hydrolase activity"/>
    <property type="evidence" value="ECO:0007669"/>
    <property type="project" value="UniProtKB-KW"/>
</dbReference>
<dbReference type="PROSITE" id="PS51192">
    <property type="entry name" value="HELICASE_ATP_BIND_1"/>
    <property type="match status" value="1"/>
</dbReference>
<evidence type="ECO:0000256" key="5">
    <source>
        <dbReference type="ARBA" id="ARBA00022840"/>
    </source>
</evidence>
<dbReference type="Pfam" id="PF07717">
    <property type="entry name" value="OB_NTP_bind"/>
    <property type="match status" value="1"/>
</dbReference>
<dbReference type="EMBL" id="VTPC01001342">
    <property type="protein sequence ID" value="KAF2902304.1"/>
    <property type="molecule type" value="Genomic_DNA"/>
</dbReference>
<organism evidence="9 10">
    <name type="scientific">Ignelater luminosus</name>
    <name type="common">Cucubano</name>
    <name type="synonym">Pyrophorus luminosus</name>
    <dbReference type="NCBI Taxonomy" id="2038154"/>
    <lineage>
        <taxon>Eukaryota</taxon>
        <taxon>Metazoa</taxon>
        <taxon>Ecdysozoa</taxon>
        <taxon>Arthropoda</taxon>
        <taxon>Hexapoda</taxon>
        <taxon>Insecta</taxon>
        <taxon>Pterygota</taxon>
        <taxon>Neoptera</taxon>
        <taxon>Endopterygota</taxon>
        <taxon>Coleoptera</taxon>
        <taxon>Polyphaga</taxon>
        <taxon>Elateriformia</taxon>
        <taxon>Elateroidea</taxon>
        <taxon>Elateridae</taxon>
        <taxon>Agrypninae</taxon>
        <taxon>Pyrophorini</taxon>
        <taxon>Ignelater</taxon>
    </lineage>
</organism>
<sequence>MDSKYNLINKNIQMQKFQIKRKPSPLRFENKNDNHSPKRLVNENHIPKSVVMSNNHNSPTSSFNDFLKNKNKTTSIQEQRRKLPVFEKRNKLLELIRQHSTLIIVGETGSGKTTQIPQFINAARLQNNGRIAVTQPRRVAAISIAMRVAQEMGDAEVGENVGYTVRFEDVSSVRTKIKYLTDGMLLREAVADNLLMDYTVVILDEAHERTIHTDVLFGVVKQAQKTREEKKLKPLKILIMSATMDVDHFSEYFNNCQAVYLEGRTHPVNVFYTLIPHEDYQAACVSTFFKINKEAPHNHDVLIFLTGQEEVEAVAHQIRLLSRDPDVEGPAIKVCTLYAAQPTTQQMAVFQPAPASMRKVIVSTNVAETSVTISGIRYVIDSGMVKTRSYHPATGLDMLIVQPISQEQSWQRTGRAGRESEGYCYRIYTRKQYDSMNKSTVPEIQRANLATVAIQLLALGIHAVNFDFMDAPPKEAILAAFEQLRLLGAIESINSKTLTSIGKKMVQFPLDPRFSKILLSAQAYGCVDEMLTIVACLSGESIFLNPPSKREQAISARQKFASPYGDHIMLLNTFKEFSRLTPNTTSRDFKNTSGNHQRMWCLEHYVNLRNILYASEVRTQLSEICERLKIPSSSCGDDIDQVRKCLLTGLFMNVAELHKDRQYITLDKRQLVIIHPSSVLYGQQPASVLFTEVVQTSKCYLRGLTTIENKWLHEIAPDYIQSHNIRFNR</sequence>
<reference evidence="9" key="1">
    <citation type="submission" date="2019-08" db="EMBL/GenBank/DDBJ databases">
        <title>The genome of the North American firefly Photinus pyralis.</title>
        <authorList>
            <consortium name="Photinus pyralis genome working group"/>
            <person name="Fallon T.R."/>
            <person name="Sander Lower S.E."/>
            <person name="Weng J.-K."/>
        </authorList>
    </citation>
    <scope>NUCLEOTIDE SEQUENCE</scope>
    <source>
        <strain evidence="9">TRF0915ILg1</strain>
        <tissue evidence="9">Whole body</tissue>
    </source>
</reference>
<evidence type="ECO:0000313" key="9">
    <source>
        <dbReference type="EMBL" id="KAF2902304.1"/>
    </source>
</evidence>
<keyword evidence="4" id="KW-0347">Helicase</keyword>
<dbReference type="InterPro" id="IPR001650">
    <property type="entry name" value="Helicase_C-like"/>
</dbReference>
<dbReference type="InterPro" id="IPR011709">
    <property type="entry name" value="DEAD-box_helicase_OB_fold"/>
</dbReference>
<dbReference type="CDD" id="cd18791">
    <property type="entry name" value="SF2_C_RHA"/>
    <property type="match status" value="1"/>
</dbReference>
<dbReference type="PROSITE" id="PS51194">
    <property type="entry name" value="HELICASE_CTER"/>
    <property type="match status" value="1"/>
</dbReference>
<proteinExistence type="predicted"/>
<dbReference type="InterPro" id="IPR014001">
    <property type="entry name" value="Helicase_ATP-bd"/>
</dbReference>
<keyword evidence="3" id="KW-0378">Hydrolase</keyword>
<dbReference type="InterPro" id="IPR027417">
    <property type="entry name" value="P-loop_NTPase"/>
</dbReference>
<dbReference type="Proteomes" id="UP000801492">
    <property type="component" value="Unassembled WGS sequence"/>
</dbReference>
<dbReference type="Gene3D" id="1.20.120.1080">
    <property type="match status" value="1"/>
</dbReference>
<comment type="catalytic activity">
    <reaction evidence="6">
        <text>ATP + H2O = ADP + phosphate + H(+)</text>
        <dbReference type="Rhea" id="RHEA:13065"/>
        <dbReference type="ChEBI" id="CHEBI:15377"/>
        <dbReference type="ChEBI" id="CHEBI:15378"/>
        <dbReference type="ChEBI" id="CHEBI:30616"/>
        <dbReference type="ChEBI" id="CHEBI:43474"/>
        <dbReference type="ChEBI" id="CHEBI:456216"/>
        <dbReference type="EC" id="3.6.4.13"/>
    </reaction>
</comment>
<dbReference type="Pfam" id="PF04408">
    <property type="entry name" value="WHD_HA2"/>
    <property type="match status" value="1"/>
</dbReference>
<gene>
    <name evidence="9" type="ORF">ILUMI_03884</name>
</gene>
<dbReference type="Pfam" id="PF00271">
    <property type="entry name" value="Helicase_C"/>
    <property type="match status" value="1"/>
</dbReference>
<comment type="caution">
    <text evidence="9">The sequence shown here is derived from an EMBL/GenBank/DDBJ whole genome shotgun (WGS) entry which is preliminary data.</text>
</comment>
<dbReference type="InterPro" id="IPR048333">
    <property type="entry name" value="HA2_WH"/>
</dbReference>
<keyword evidence="5" id="KW-0067">ATP-binding</keyword>
<dbReference type="SMART" id="SM00490">
    <property type="entry name" value="HELICc"/>
    <property type="match status" value="1"/>
</dbReference>
<dbReference type="InterPro" id="IPR011545">
    <property type="entry name" value="DEAD/DEAH_box_helicase_dom"/>
</dbReference>
<keyword evidence="2" id="KW-0547">Nucleotide-binding</keyword>
<dbReference type="GO" id="GO:0003725">
    <property type="term" value="F:double-stranded RNA binding"/>
    <property type="evidence" value="ECO:0007669"/>
    <property type="project" value="TreeGrafter"/>
</dbReference>
<evidence type="ECO:0000256" key="6">
    <source>
        <dbReference type="ARBA" id="ARBA00047984"/>
    </source>
</evidence>
<dbReference type="FunFam" id="3.40.50.300:FF:000750">
    <property type="entry name" value="Putative ATP-dependent RNA helicase DHX33"/>
    <property type="match status" value="1"/>
</dbReference>
<protein>
    <recommendedName>
        <fullName evidence="1">RNA helicase</fullName>
        <ecNumber evidence="1">3.6.4.13</ecNumber>
    </recommendedName>
</protein>
<dbReference type="SMART" id="SM00487">
    <property type="entry name" value="DEXDc"/>
    <property type="match status" value="1"/>
</dbReference>
<evidence type="ECO:0000256" key="4">
    <source>
        <dbReference type="ARBA" id="ARBA00022806"/>
    </source>
</evidence>
<dbReference type="CDD" id="cd17978">
    <property type="entry name" value="DEXHc_DHX33"/>
    <property type="match status" value="1"/>
</dbReference>
<evidence type="ECO:0000259" key="7">
    <source>
        <dbReference type="PROSITE" id="PS51192"/>
    </source>
</evidence>
<feature type="domain" description="Helicase ATP-binding" evidence="7">
    <location>
        <begin position="93"/>
        <end position="262"/>
    </location>
</feature>
<dbReference type="FunFam" id="3.40.50.300:FF:000145">
    <property type="entry name" value="probable ATP-dependent RNA helicase DHX40"/>
    <property type="match status" value="1"/>
</dbReference>
<dbReference type="EC" id="3.6.4.13" evidence="1"/>
<dbReference type="Pfam" id="PF21010">
    <property type="entry name" value="HA2_C"/>
    <property type="match status" value="1"/>
</dbReference>
<dbReference type="AlphaFoldDB" id="A0A8K0DAQ1"/>
<evidence type="ECO:0000313" key="10">
    <source>
        <dbReference type="Proteomes" id="UP000801492"/>
    </source>
</evidence>
<evidence type="ECO:0000256" key="2">
    <source>
        <dbReference type="ARBA" id="ARBA00022741"/>
    </source>
</evidence>
<dbReference type="PANTHER" id="PTHR18934:SF118">
    <property type="entry name" value="ATP-DEPENDENT RNA HELICASE DHX33"/>
    <property type="match status" value="1"/>
</dbReference>
<dbReference type="SMART" id="SM00847">
    <property type="entry name" value="HA2"/>
    <property type="match status" value="1"/>
</dbReference>
<evidence type="ECO:0000256" key="1">
    <source>
        <dbReference type="ARBA" id="ARBA00012552"/>
    </source>
</evidence>
<feature type="domain" description="Helicase C-terminal" evidence="8">
    <location>
        <begin position="283"/>
        <end position="460"/>
    </location>
</feature>
<dbReference type="GO" id="GO:0005524">
    <property type="term" value="F:ATP binding"/>
    <property type="evidence" value="ECO:0007669"/>
    <property type="project" value="UniProtKB-KW"/>
</dbReference>
<dbReference type="GO" id="GO:0005730">
    <property type="term" value="C:nucleolus"/>
    <property type="evidence" value="ECO:0007669"/>
    <property type="project" value="TreeGrafter"/>
</dbReference>
<name>A0A8K0DAQ1_IGNLU</name>
<keyword evidence="10" id="KW-1185">Reference proteome</keyword>
<accession>A0A8K0DAQ1</accession>
<evidence type="ECO:0000259" key="8">
    <source>
        <dbReference type="PROSITE" id="PS51194"/>
    </source>
</evidence>
<dbReference type="InterPro" id="IPR007502">
    <property type="entry name" value="Helicase-assoc_dom"/>
</dbReference>
<dbReference type="SUPFAM" id="SSF52540">
    <property type="entry name" value="P-loop containing nucleoside triphosphate hydrolases"/>
    <property type="match status" value="1"/>
</dbReference>
<dbReference type="Gene3D" id="3.40.50.300">
    <property type="entry name" value="P-loop containing nucleotide triphosphate hydrolases"/>
    <property type="match status" value="2"/>
</dbReference>
<dbReference type="Pfam" id="PF00270">
    <property type="entry name" value="DEAD"/>
    <property type="match status" value="1"/>
</dbReference>
<evidence type="ECO:0000256" key="3">
    <source>
        <dbReference type="ARBA" id="ARBA00022801"/>
    </source>
</evidence>